<dbReference type="InterPro" id="IPR010998">
    <property type="entry name" value="Integrase_recombinase_N"/>
</dbReference>
<dbReference type="Gene3D" id="1.10.443.10">
    <property type="entry name" value="Intergrase catalytic core"/>
    <property type="match status" value="1"/>
</dbReference>
<dbReference type="PROSITE" id="PS51898">
    <property type="entry name" value="TYR_RECOMBINASE"/>
    <property type="match status" value="1"/>
</dbReference>
<dbReference type="InterPro" id="IPR013762">
    <property type="entry name" value="Integrase-like_cat_sf"/>
</dbReference>
<dbReference type="SUPFAM" id="SSF56349">
    <property type="entry name" value="DNA breaking-rejoining enzymes"/>
    <property type="match status" value="1"/>
</dbReference>
<keyword evidence="3" id="KW-0238">DNA-binding</keyword>
<keyword evidence="2" id="KW-0229">DNA integration</keyword>
<dbReference type="PANTHER" id="PTHR30349:SF77">
    <property type="entry name" value="TYROSINE RECOMBINASE XERC"/>
    <property type="match status" value="1"/>
</dbReference>
<keyword evidence="4" id="KW-0233">DNA recombination</keyword>
<dbReference type="Pfam" id="PF00589">
    <property type="entry name" value="Phage_integrase"/>
    <property type="match status" value="1"/>
</dbReference>
<evidence type="ECO:0000256" key="2">
    <source>
        <dbReference type="ARBA" id="ARBA00022908"/>
    </source>
</evidence>
<dbReference type="Proteomes" id="UP000003174">
    <property type="component" value="Unassembled WGS sequence"/>
</dbReference>
<reference evidence="6 7" key="2">
    <citation type="submission" date="2009-02" db="EMBL/GenBank/DDBJ databases">
        <title>Draft genome sequence of Eubacterium hallii (DSM 3353).</title>
        <authorList>
            <person name="Sudarsanam P."/>
            <person name="Ley R."/>
            <person name="Guruge J."/>
            <person name="Turnbaugh P.J."/>
            <person name="Mahowald M."/>
            <person name="Liep D."/>
            <person name="Gordon J."/>
        </authorList>
    </citation>
    <scope>NUCLEOTIDE SEQUENCE [LARGE SCALE GENOMIC DNA]</scope>
    <source>
        <strain evidence="6 7">DSM 3353</strain>
    </source>
</reference>
<feature type="domain" description="Tyr recombinase" evidence="5">
    <location>
        <begin position="157"/>
        <end position="352"/>
    </location>
</feature>
<protein>
    <submittedName>
        <fullName evidence="6">Site-specific recombinase, phage integrase family</fullName>
    </submittedName>
</protein>
<comment type="subcellular location">
    <subcellularLocation>
        <location evidence="1">Cytoplasm</location>
    </subcellularLocation>
</comment>
<dbReference type="Gene3D" id="1.10.150.130">
    <property type="match status" value="1"/>
</dbReference>
<evidence type="ECO:0000256" key="4">
    <source>
        <dbReference type="ARBA" id="ARBA00023172"/>
    </source>
</evidence>
<dbReference type="InterPro" id="IPR011010">
    <property type="entry name" value="DNA_brk_join_enz"/>
</dbReference>
<comment type="caution">
    <text evidence="6">The sequence shown here is derived from an EMBL/GenBank/DDBJ whole genome shotgun (WGS) entry which is preliminary data.</text>
</comment>
<dbReference type="AlphaFoldDB" id="C0EZQ0"/>
<dbReference type="eggNOG" id="COG4974">
    <property type="taxonomic scope" value="Bacteria"/>
</dbReference>
<name>C0EZQ0_9FIRM</name>
<dbReference type="GO" id="GO:0015074">
    <property type="term" value="P:DNA integration"/>
    <property type="evidence" value="ECO:0007669"/>
    <property type="project" value="UniProtKB-KW"/>
</dbReference>
<reference evidence="6 7" key="1">
    <citation type="submission" date="2009-01" db="EMBL/GenBank/DDBJ databases">
        <authorList>
            <person name="Fulton L."/>
            <person name="Clifton S."/>
            <person name="Fulton B."/>
            <person name="Xu J."/>
            <person name="Minx P."/>
            <person name="Pepin K.H."/>
            <person name="Johnson M."/>
            <person name="Bhonagiri V."/>
            <person name="Nash W.E."/>
            <person name="Mardis E.R."/>
            <person name="Wilson R.K."/>
        </authorList>
    </citation>
    <scope>NUCLEOTIDE SEQUENCE [LARGE SCALE GENOMIC DNA]</scope>
    <source>
        <strain evidence="6 7">DSM 3353</strain>
    </source>
</reference>
<organism evidence="6 7">
    <name type="scientific">Anaerobutyricum hallii DSM 3353</name>
    <dbReference type="NCBI Taxonomy" id="411469"/>
    <lineage>
        <taxon>Bacteria</taxon>
        <taxon>Bacillati</taxon>
        <taxon>Bacillota</taxon>
        <taxon>Clostridia</taxon>
        <taxon>Lachnospirales</taxon>
        <taxon>Lachnospiraceae</taxon>
        <taxon>Anaerobutyricum</taxon>
    </lineage>
</organism>
<dbReference type="GO" id="GO:0005737">
    <property type="term" value="C:cytoplasm"/>
    <property type="evidence" value="ECO:0007669"/>
    <property type="project" value="UniProtKB-SubCell"/>
</dbReference>
<dbReference type="PANTHER" id="PTHR30349">
    <property type="entry name" value="PHAGE INTEGRASE-RELATED"/>
    <property type="match status" value="1"/>
</dbReference>
<sequence>MFKKKGVIFMQQPTYDEQITMKNEMKLRELCAGLPAFCKEFFRGIEPTTSSRTRIAYAYDLKIFFHFLQEKYPDIEESDLKNWPVTVLDKVTLTQLEEYLDYLRLYEDAENKVHTNEERGRMRKTASIRTFYKFFYRKQVIKNNTASLLNLPKKHEHTIVRLEIDEIAKLLDAVEEGDNLTKSQKKYHNKTKIRDLAILTLLLGTGIRVSECVGIDISNLDFETNGMKIHRKGGADVILYFGEEVREALLDYLEEREKIIPKEGSENALFLSMQKRRISVRAVENLVKKYARPVTPLKTITPHKLRSTYGTQLYQETGDIYLVADVLGHKDVNTTRKHYAAMEDQRRRMAAGKIQLREK</sequence>
<evidence type="ECO:0000256" key="1">
    <source>
        <dbReference type="ARBA" id="ARBA00004496"/>
    </source>
</evidence>
<accession>C0EZQ0</accession>
<dbReference type="InterPro" id="IPR050090">
    <property type="entry name" value="Tyrosine_recombinase_XerCD"/>
</dbReference>
<dbReference type="GO" id="GO:0003677">
    <property type="term" value="F:DNA binding"/>
    <property type="evidence" value="ECO:0007669"/>
    <property type="project" value="UniProtKB-KW"/>
</dbReference>
<dbReference type="GO" id="GO:0006310">
    <property type="term" value="P:DNA recombination"/>
    <property type="evidence" value="ECO:0007669"/>
    <property type="project" value="UniProtKB-KW"/>
</dbReference>
<evidence type="ECO:0000313" key="6">
    <source>
        <dbReference type="EMBL" id="EEG35251.1"/>
    </source>
</evidence>
<evidence type="ECO:0000256" key="3">
    <source>
        <dbReference type="ARBA" id="ARBA00023125"/>
    </source>
</evidence>
<evidence type="ECO:0000259" key="5">
    <source>
        <dbReference type="PROSITE" id="PS51898"/>
    </source>
</evidence>
<dbReference type="EMBL" id="ACEP01000140">
    <property type="protein sequence ID" value="EEG35251.1"/>
    <property type="molecule type" value="Genomic_DNA"/>
</dbReference>
<evidence type="ECO:0000313" key="7">
    <source>
        <dbReference type="Proteomes" id="UP000003174"/>
    </source>
</evidence>
<gene>
    <name evidence="6" type="ORF">EUBHAL_02911</name>
</gene>
<proteinExistence type="predicted"/>
<dbReference type="InterPro" id="IPR002104">
    <property type="entry name" value="Integrase_catalytic"/>
</dbReference>